<dbReference type="AlphaFoldDB" id="A0AAD8XXV7"/>
<evidence type="ECO:0000256" key="2">
    <source>
        <dbReference type="SAM" id="SignalP"/>
    </source>
</evidence>
<comment type="caution">
    <text evidence="3">The sequence shown here is derived from an EMBL/GenBank/DDBJ whole genome shotgun (WGS) entry which is preliminary data.</text>
</comment>
<gene>
    <name evidence="3" type="ORF">QTG54_013404</name>
</gene>
<dbReference type="Proteomes" id="UP001224775">
    <property type="component" value="Unassembled WGS sequence"/>
</dbReference>
<feature type="compositionally biased region" description="Low complexity" evidence="1">
    <location>
        <begin position="56"/>
        <end position="76"/>
    </location>
</feature>
<protein>
    <recommendedName>
        <fullName evidence="5">Peptidase A2 domain-containing protein</fullName>
    </recommendedName>
</protein>
<evidence type="ECO:0000256" key="1">
    <source>
        <dbReference type="SAM" id="MobiDB-lite"/>
    </source>
</evidence>
<feature type="signal peptide" evidence="2">
    <location>
        <begin position="1"/>
        <end position="24"/>
    </location>
</feature>
<evidence type="ECO:0008006" key="5">
    <source>
        <dbReference type="Google" id="ProtNLM"/>
    </source>
</evidence>
<dbReference type="EMBL" id="JATAAI010000032">
    <property type="protein sequence ID" value="KAK1735698.1"/>
    <property type="molecule type" value="Genomic_DNA"/>
</dbReference>
<reference evidence="3" key="1">
    <citation type="submission" date="2023-06" db="EMBL/GenBank/DDBJ databases">
        <title>Survivors Of The Sea: Transcriptome response of Skeletonema marinoi to long-term dormancy.</title>
        <authorList>
            <person name="Pinder M.I.M."/>
            <person name="Kourtchenko O."/>
            <person name="Robertson E.K."/>
            <person name="Larsson T."/>
            <person name="Maumus F."/>
            <person name="Osuna-Cruz C.M."/>
            <person name="Vancaester E."/>
            <person name="Stenow R."/>
            <person name="Vandepoele K."/>
            <person name="Ploug H."/>
            <person name="Bruchert V."/>
            <person name="Godhe A."/>
            <person name="Topel M."/>
        </authorList>
    </citation>
    <scope>NUCLEOTIDE SEQUENCE</scope>
    <source>
        <strain evidence="3">R05AC</strain>
    </source>
</reference>
<name>A0AAD8XXV7_9STRA</name>
<evidence type="ECO:0000313" key="4">
    <source>
        <dbReference type="Proteomes" id="UP001224775"/>
    </source>
</evidence>
<keyword evidence="4" id="KW-1185">Reference proteome</keyword>
<organism evidence="3 4">
    <name type="scientific">Skeletonema marinoi</name>
    <dbReference type="NCBI Taxonomy" id="267567"/>
    <lineage>
        <taxon>Eukaryota</taxon>
        <taxon>Sar</taxon>
        <taxon>Stramenopiles</taxon>
        <taxon>Ochrophyta</taxon>
        <taxon>Bacillariophyta</taxon>
        <taxon>Coscinodiscophyceae</taxon>
        <taxon>Thalassiosirophycidae</taxon>
        <taxon>Thalassiosirales</taxon>
        <taxon>Skeletonemataceae</taxon>
        <taxon>Skeletonema</taxon>
        <taxon>Skeletonema marinoi-dohrnii complex</taxon>
    </lineage>
</organism>
<sequence length="456" mass="48609">MMKTSSTTAPLLGMLLAISAAASASVVSAFNFAAPFHNHAHAIHRSITSTFLSAHPAPNDSSSSSAEESPSQQPSDPQRRKTFQSGLVGALLSFFAKHANAATSTESTNDQDAQPIADFPMRKLRLPKGGLGREYIIIQLYIDGNGPYDFMVDSGLTTELITPHLQSILNAKSSGITKQGLSAGDAGSLQSLVELTNVELCCGKFANGEALFPLQGPLHAIVTDFPQEHLDPSHDPVEGMLGMEVLERFDVDLDFPAGRLRLWKPGTVREEAKRAGMTNIEAVVVNETRLLGFRVVSVNAPKGSSGEDVLAQPFLGVVDCGASFSVVNWRAASLLGLPPQSDSVYKKIPMVQGIGVDGRPQLLPTTNIGVSFCGNAIQNKDDKSNMSFEAPTSDWTPWSAVPMAIGDLPVFSQLLGDGRSAYKGPAGIIGLDILSQRRVILETGAGKKRRIYVGNK</sequence>
<evidence type="ECO:0000313" key="3">
    <source>
        <dbReference type="EMBL" id="KAK1735698.1"/>
    </source>
</evidence>
<feature type="region of interest" description="Disordered" evidence="1">
    <location>
        <begin position="53"/>
        <end position="81"/>
    </location>
</feature>
<proteinExistence type="predicted"/>
<accession>A0AAD8XXV7</accession>
<keyword evidence="2" id="KW-0732">Signal</keyword>
<dbReference type="Gene3D" id="2.40.70.10">
    <property type="entry name" value="Acid Proteases"/>
    <property type="match status" value="2"/>
</dbReference>
<dbReference type="InterPro" id="IPR021109">
    <property type="entry name" value="Peptidase_aspartic_dom_sf"/>
</dbReference>
<feature type="chain" id="PRO_5041981603" description="Peptidase A2 domain-containing protein" evidence="2">
    <location>
        <begin position="25"/>
        <end position="456"/>
    </location>
</feature>